<organism evidence="1 2">
    <name type="scientific">Syntrophus gentianae</name>
    <dbReference type="NCBI Taxonomy" id="43775"/>
    <lineage>
        <taxon>Bacteria</taxon>
        <taxon>Pseudomonadati</taxon>
        <taxon>Thermodesulfobacteriota</taxon>
        <taxon>Syntrophia</taxon>
        <taxon>Syntrophales</taxon>
        <taxon>Syntrophaceae</taxon>
        <taxon>Syntrophus</taxon>
    </lineage>
</organism>
<evidence type="ECO:0008006" key="3">
    <source>
        <dbReference type="Google" id="ProtNLM"/>
    </source>
</evidence>
<dbReference type="Proteomes" id="UP000198744">
    <property type="component" value="Unassembled WGS sequence"/>
</dbReference>
<protein>
    <recommendedName>
        <fullName evidence="3">Fibronectin type-III domain-containing protein</fullName>
    </recommendedName>
</protein>
<evidence type="ECO:0000313" key="1">
    <source>
        <dbReference type="EMBL" id="SEM15095.1"/>
    </source>
</evidence>
<dbReference type="InterPro" id="IPR013783">
    <property type="entry name" value="Ig-like_fold"/>
</dbReference>
<dbReference type="AlphaFoldDB" id="A0A1H7W207"/>
<reference evidence="1 2" key="1">
    <citation type="submission" date="2016-10" db="EMBL/GenBank/DDBJ databases">
        <authorList>
            <person name="de Groot N.N."/>
        </authorList>
    </citation>
    <scope>NUCLEOTIDE SEQUENCE [LARGE SCALE GENOMIC DNA]</scope>
    <source>
        <strain evidence="1 2">DSM 8423</strain>
    </source>
</reference>
<accession>A0A1H7W207</accession>
<sequence>MKIFRSVSMEKGLLWRRCLSFLLFGVLILGWIPGCGKKADPIPLRIVVPPAISDLRAEKKDRGIELRWSTAIEEGRFKILRSEQFPDEEVCQDCPRNYVVVQEMNIGESQLRYDRKKDLYSWIDPAVKVENSYFYRIVVCNASGYCSEPSNVIMVPANLRSDVK</sequence>
<dbReference type="EMBL" id="FOBS01000005">
    <property type="protein sequence ID" value="SEM15095.1"/>
    <property type="molecule type" value="Genomic_DNA"/>
</dbReference>
<dbReference type="OrthoDB" id="5430878at2"/>
<dbReference type="RefSeq" id="WP_093882630.1">
    <property type="nucleotide sequence ID" value="NZ_FOBS01000005.1"/>
</dbReference>
<proteinExistence type="predicted"/>
<evidence type="ECO:0000313" key="2">
    <source>
        <dbReference type="Proteomes" id="UP000198744"/>
    </source>
</evidence>
<dbReference type="Gene3D" id="2.60.40.10">
    <property type="entry name" value="Immunoglobulins"/>
    <property type="match status" value="1"/>
</dbReference>
<name>A0A1H7W207_9BACT</name>
<gene>
    <name evidence="1" type="ORF">SAMN04489760_10596</name>
</gene>
<keyword evidence="2" id="KW-1185">Reference proteome</keyword>
<dbReference type="STRING" id="43775.SAMN04489760_10596"/>